<evidence type="ECO:0000256" key="9">
    <source>
        <dbReference type="ARBA" id="ARBA00023136"/>
    </source>
</evidence>
<organism evidence="13">
    <name type="scientific">Phlebotomus kandelakii</name>
    <dbReference type="NCBI Taxonomy" id="1109342"/>
    <lineage>
        <taxon>Eukaryota</taxon>
        <taxon>Metazoa</taxon>
        <taxon>Ecdysozoa</taxon>
        <taxon>Arthropoda</taxon>
        <taxon>Hexapoda</taxon>
        <taxon>Insecta</taxon>
        <taxon>Pterygota</taxon>
        <taxon>Neoptera</taxon>
        <taxon>Endopterygota</taxon>
        <taxon>Diptera</taxon>
        <taxon>Nematocera</taxon>
        <taxon>Psychodoidea</taxon>
        <taxon>Psychodidae</taxon>
        <taxon>Phlebotomus</taxon>
        <taxon>Larroussius</taxon>
    </lineage>
</organism>
<dbReference type="InterPro" id="IPR002591">
    <property type="entry name" value="Phosphodiest/P_Trfase"/>
</dbReference>
<feature type="transmembrane region" description="Helical" evidence="11">
    <location>
        <begin position="7"/>
        <end position="26"/>
    </location>
</feature>
<feature type="transmembrane region" description="Helical" evidence="11">
    <location>
        <begin position="857"/>
        <end position="878"/>
    </location>
</feature>
<evidence type="ECO:0000256" key="2">
    <source>
        <dbReference type="ARBA" id="ARBA00004687"/>
    </source>
</evidence>
<dbReference type="PANTHER" id="PTHR23072:SF0">
    <property type="entry name" value="GPI ETHANOLAMINE PHOSPHATE TRANSFERASE 2"/>
    <property type="match status" value="1"/>
</dbReference>
<keyword evidence="10" id="KW-0325">Glycoprotein</keyword>
<feature type="domain" description="GPI ethanolamine phosphate transferase 2 C-terminal" evidence="12">
    <location>
        <begin position="517"/>
        <end position="911"/>
    </location>
</feature>
<feature type="transmembrane region" description="Helical" evidence="11">
    <location>
        <begin position="692"/>
        <end position="715"/>
    </location>
</feature>
<feature type="transmembrane region" description="Helical" evidence="11">
    <location>
        <begin position="727"/>
        <end position="745"/>
    </location>
</feature>
<dbReference type="Gene3D" id="3.40.720.10">
    <property type="entry name" value="Alkaline Phosphatase, subunit A"/>
    <property type="match status" value="2"/>
</dbReference>
<dbReference type="GO" id="GO:0006506">
    <property type="term" value="P:GPI anchor biosynthetic process"/>
    <property type="evidence" value="ECO:0007669"/>
    <property type="project" value="UniProtKB-UniPathway"/>
</dbReference>
<dbReference type="GO" id="GO:0051267">
    <property type="term" value="F:CP2 mannose-ethanolamine phosphotransferase activity"/>
    <property type="evidence" value="ECO:0007669"/>
    <property type="project" value="TreeGrafter"/>
</dbReference>
<protein>
    <submittedName>
        <fullName evidence="13">Putative glycosylphosphatidylinositol anchor synthesis protein</fullName>
    </submittedName>
</protein>
<dbReference type="InterPro" id="IPR039527">
    <property type="entry name" value="PIGG/GPI7"/>
</dbReference>
<keyword evidence="4" id="KW-0337">GPI-anchor biosynthesis</keyword>
<evidence type="ECO:0000259" key="12">
    <source>
        <dbReference type="Pfam" id="PF19316"/>
    </source>
</evidence>
<sequence>MQITTVYLLLLSAFLFGLGVFLHGFFPLSFSSTEKADFQDFPKYIDEVQLDRSQYKGRFSRTTIMLIDALRLDFVQRQDSMPHLRKLLDNGEACLLRLHVQPPTVTMPRIKALTSGTIPSFIDVILNLGSSEVQTDNFLQQTVSSGGKLIFYGDSTWTRMFPRIFSRKGENLDPLFVNDFYEGDKNITKHLASELKHPDWRMMVLHYLGLDHIGHAEGPFSSKVPGKLKEMDEVMRKIVFEMTRWNANSFLPSLFIVTGDHGMRDTGGHGGSSAAEVTVPLLVVGTNCSSSETLYNQIDFAATLSVLLGLPIPASSIGNLIPEMLMDLTEEEQLLALEYNGGRLLQKIRLELEEEFERKEFFLQHQEAQEMHRKYVKMKQIGDVINLSLFKRARLFYLSSAQTMSDLLARSFVKYDLWSISVGLFLSFSTSIASLTLLMTSKDSLTINWSSYNILVVLLGTLCLKHLPKKFLNLESSLCSGFLGNIVILLTIVIARINGEIISTSLRERRTPWMPKMHKIHAFAIFCTICHALSYASSSFIEEEHQLWYYFGVTLFLLLFIADLKRFRGMSANILITQESPTDLSQLQELHGVVMRYLGLFLIHIFIRRLNQTGDKWLSVPDIGDWFIREENKTPLSWFFIFTLILMLVVCGQFTGVLTGVLTFTAVLLIYYFRSISGQVTLFSVMKSDSSVSLMLFWVNLLEIGAINYVPMAYRRWILRKSLPQDGHLWIGATITVFSLISCLLHKPHNAILNVACILTCQVVSKSIESILSGTPKTFMIILSHLWIGKMFFFYQGNSNSLASIDLNAGYVGLKSFNMTIVGLFLTLNTFSGPLLALLVMLHHLQGDQSDRKRSQTFLQTSVIFLILPLSVYMAIATGFRNHLFVWTVFSPKLLYEAFNFGLFHVIFTLLGVTWCQKS</sequence>
<evidence type="ECO:0000256" key="5">
    <source>
        <dbReference type="ARBA" id="ARBA00022679"/>
    </source>
</evidence>
<keyword evidence="9 11" id="KW-0472">Membrane</keyword>
<feature type="transmembrane region" description="Helical" evidence="11">
    <location>
        <begin position="898"/>
        <end position="916"/>
    </location>
</feature>
<dbReference type="Pfam" id="PF01663">
    <property type="entry name" value="Phosphodiest"/>
    <property type="match status" value="1"/>
</dbReference>
<reference evidence="13" key="1">
    <citation type="submission" date="2019-10" db="EMBL/GenBank/DDBJ databases">
        <title>Short sand fly seasons in Tbilisi, Georgia, hinder development of host immunity to saliva of the visceral leishmaniasis vector Phlebotomus kandelakii.</title>
        <authorList>
            <person name="Oliveira F."/>
            <person name="Giorgobiani E."/>
            <person name="Guimaraes-Costa A.B."/>
            <person name="Abdeladhim M."/>
            <person name="Oristian J."/>
            <person name="Tskhvaradze L."/>
            <person name="Tsertsvadze N."/>
            <person name="Zakalashvili M."/>
            <person name="Valenzuela J.G."/>
            <person name="Kamhawi S."/>
        </authorList>
    </citation>
    <scope>NUCLEOTIDE SEQUENCE</scope>
    <source>
        <strain evidence="13">Wild-capture in Tbilisi</strain>
        <tissue evidence="13">Salivary glands</tissue>
    </source>
</reference>
<comment type="subcellular location">
    <subcellularLocation>
        <location evidence="1">Endoplasmic reticulum membrane</location>
        <topology evidence="1">Multi-pass membrane protein</topology>
    </subcellularLocation>
</comment>
<comment type="similarity">
    <text evidence="3">Belongs to the PIGG/PIGN/PIGO family. PIGG subfamily.</text>
</comment>
<dbReference type="InterPro" id="IPR017850">
    <property type="entry name" value="Alkaline_phosphatase_core_sf"/>
</dbReference>
<feature type="transmembrane region" description="Helical" evidence="11">
    <location>
        <begin position="520"/>
        <end position="541"/>
    </location>
</feature>
<evidence type="ECO:0000256" key="11">
    <source>
        <dbReference type="SAM" id="Phobius"/>
    </source>
</evidence>
<keyword evidence="5" id="KW-0808">Transferase</keyword>
<dbReference type="GO" id="GO:0005789">
    <property type="term" value="C:endoplasmic reticulum membrane"/>
    <property type="evidence" value="ECO:0007669"/>
    <property type="project" value="UniProtKB-SubCell"/>
</dbReference>
<feature type="transmembrane region" description="Helical" evidence="11">
    <location>
        <begin position="417"/>
        <end position="438"/>
    </location>
</feature>
<feature type="transmembrane region" description="Helical" evidence="11">
    <location>
        <begin position="817"/>
        <end position="845"/>
    </location>
</feature>
<name>A0A6B2E8V2_9DIPT</name>
<dbReference type="SUPFAM" id="SSF53649">
    <property type="entry name" value="Alkaline phosphatase-like"/>
    <property type="match status" value="1"/>
</dbReference>
<evidence type="ECO:0000256" key="10">
    <source>
        <dbReference type="ARBA" id="ARBA00023180"/>
    </source>
</evidence>
<keyword evidence="6 11" id="KW-0812">Transmembrane</keyword>
<evidence type="ECO:0000256" key="4">
    <source>
        <dbReference type="ARBA" id="ARBA00022502"/>
    </source>
</evidence>
<evidence type="ECO:0000313" key="13">
    <source>
        <dbReference type="EMBL" id="NBJ59591.1"/>
    </source>
</evidence>
<feature type="transmembrane region" description="Helical" evidence="11">
    <location>
        <begin position="480"/>
        <end position="499"/>
    </location>
</feature>
<evidence type="ECO:0000256" key="3">
    <source>
        <dbReference type="ARBA" id="ARBA00005315"/>
    </source>
</evidence>
<dbReference type="AlphaFoldDB" id="A0A6B2E8V2"/>
<proteinExistence type="inferred from homology"/>
<dbReference type="CDD" id="cd16024">
    <property type="entry name" value="GPI_EPT_2"/>
    <property type="match status" value="1"/>
</dbReference>
<evidence type="ECO:0000256" key="7">
    <source>
        <dbReference type="ARBA" id="ARBA00022824"/>
    </source>
</evidence>
<comment type="pathway">
    <text evidence="2">Glycolipid biosynthesis; glycosylphosphatidylinositol-anchor biosynthesis.</text>
</comment>
<feature type="transmembrane region" description="Helical" evidence="11">
    <location>
        <begin position="639"/>
        <end position="672"/>
    </location>
</feature>
<accession>A0A6B2E8V2</accession>
<evidence type="ECO:0000256" key="1">
    <source>
        <dbReference type="ARBA" id="ARBA00004477"/>
    </source>
</evidence>
<evidence type="ECO:0000256" key="8">
    <source>
        <dbReference type="ARBA" id="ARBA00022989"/>
    </source>
</evidence>
<keyword evidence="8 11" id="KW-1133">Transmembrane helix</keyword>
<dbReference type="Pfam" id="PF19316">
    <property type="entry name" value="PIGO_PIGG"/>
    <property type="match status" value="1"/>
</dbReference>
<feature type="transmembrane region" description="Helical" evidence="11">
    <location>
        <begin position="450"/>
        <end position="468"/>
    </location>
</feature>
<dbReference type="UniPathway" id="UPA00196"/>
<keyword evidence="7" id="KW-0256">Endoplasmic reticulum</keyword>
<dbReference type="InterPro" id="IPR037674">
    <property type="entry name" value="PIG-G_N"/>
</dbReference>
<dbReference type="PANTHER" id="PTHR23072">
    <property type="entry name" value="PHOSPHATIDYLINOSITOL GLYCAN-RELATED"/>
    <property type="match status" value="1"/>
</dbReference>
<evidence type="ECO:0000256" key="6">
    <source>
        <dbReference type="ARBA" id="ARBA00022692"/>
    </source>
</evidence>
<feature type="transmembrane region" description="Helical" evidence="11">
    <location>
        <begin position="547"/>
        <end position="564"/>
    </location>
</feature>
<dbReference type="InterPro" id="IPR045687">
    <property type="entry name" value="PIGG/GPI7_C"/>
</dbReference>
<dbReference type="EMBL" id="GIFK01001888">
    <property type="protein sequence ID" value="NBJ59591.1"/>
    <property type="molecule type" value="Transcribed_RNA"/>
</dbReference>